<dbReference type="AlphaFoldDB" id="A0A451A988"/>
<keyword evidence="1" id="KW-0812">Transmembrane</keyword>
<keyword evidence="1" id="KW-1133">Transmembrane helix</keyword>
<evidence type="ECO:0000256" key="1">
    <source>
        <dbReference type="SAM" id="Phobius"/>
    </source>
</evidence>
<gene>
    <name evidence="3" type="ORF">BECKTUN1418E_GA0071001_10833</name>
    <name evidence="2" type="ORF">BECKTUN1418F_GA0071002_10853</name>
</gene>
<name>A0A451A988_9GAMM</name>
<sequence>MVNSIDNRRNAFGHNFLIWFVVFFSLISTLESFAAGESKKPNIKYHIKPEIYGSRHPVSMEILEQEKNSKGEVTAKVKLYANKCTDDQKIPPCHKTKKFYLHRKARSNQRFYPFPGGTTKESLGFKVSLLAPDVKKIRQIKVYEDRVKRNDEGHHIGNIADLRYLIRYETKSGRRLDVNANPSYPHKKWSGDFKSKTLTLQVTTENYLDEKSELMSPTTAFTPSRNNNQGQTYIRQFQNQTQQRTIAFKSEKYDRVIVQSNEFFRSLGDNLNINIVQRKLENDKDILVLKNDELEKLSVEDRSNGYLEIKLIPYKDREEQQPITRRVYLKNTCYLSLCH</sequence>
<accession>A0A451A988</accession>
<feature type="transmembrane region" description="Helical" evidence="1">
    <location>
        <begin position="16"/>
        <end position="36"/>
    </location>
</feature>
<protein>
    <submittedName>
        <fullName evidence="3">Uncharacterized protein</fullName>
    </submittedName>
</protein>
<evidence type="ECO:0000313" key="2">
    <source>
        <dbReference type="EMBL" id="VFK56337.1"/>
    </source>
</evidence>
<dbReference type="EMBL" id="CAADFV010000083">
    <property type="protein sequence ID" value="VFK62594.1"/>
    <property type="molecule type" value="Genomic_DNA"/>
</dbReference>
<organism evidence="3">
    <name type="scientific">Candidatus Kentrum sp. TUN</name>
    <dbReference type="NCBI Taxonomy" id="2126343"/>
    <lineage>
        <taxon>Bacteria</taxon>
        <taxon>Pseudomonadati</taxon>
        <taxon>Pseudomonadota</taxon>
        <taxon>Gammaproteobacteria</taxon>
        <taxon>Candidatus Kentrum</taxon>
    </lineage>
</organism>
<evidence type="ECO:0000313" key="3">
    <source>
        <dbReference type="EMBL" id="VFK62594.1"/>
    </source>
</evidence>
<dbReference type="EMBL" id="CAADFY010000085">
    <property type="protein sequence ID" value="VFK56337.1"/>
    <property type="molecule type" value="Genomic_DNA"/>
</dbReference>
<reference evidence="3" key="1">
    <citation type="submission" date="2019-02" db="EMBL/GenBank/DDBJ databases">
        <authorList>
            <person name="Gruber-Vodicka R. H."/>
            <person name="Seah K. B. B."/>
        </authorList>
    </citation>
    <scope>NUCLEOTIDE SEQUENCE</scope>
    <source>
        <strain evidence="3">BECK_BY2</strain>
        <strain evidence="2">BECK_BY3</strain>
    </source>
</reference>
<keyword evidence="1" id="KW-0472">Membrane</keyword>
<proteinExistence type="predicted"/>